<dbReference type="Pfam" id="PF00072">
    <property type="entry name" value="Response_reg"/>
    <property type="match status" value="1"/>
</dbReference>
<feature type="domain" description="Response regulatory" evidence="4">
    <location>
        <begin position="6"/>
        <end position="121"/>
    </location>
</feature>
<dbReference type="InterPro" id="IPR011006">
    <property type="entry name" value="CheY-like_superfamily"/>
</dbReference>
<dbReference type="GO" id="GO:0006355">
    <property type="term" value="P:regulation of DNA-templated transcription"/>
    <property type="evidence" value="ECO:0007669"/>
    <property type="project" value="TreeGrafter"/>
</dbReference>
<evidence type="ECO:0000313" key="6">
    <source>
        <dbReference type="EMBL" id="EGV52866.1"/>
    </source>
</evidence>
<dbReference type="AlphaFoldDB" id="G2D8Z9"/>
<reference evidence="6" key="1">
    <citation type="journal article" date="2011" name="ISME J.">
        <title>The endosymbionts of the deep-sea tubeworms Riftia pachyptila and Tevnia jerichonana share an identical physiology as revealed by proteogenomic analyses.</title>
        <authorList>
            <person name="Gardebrecht A."/>
            <person name="Markert S."/>
            <person name="Felbeck H."/>
            <person name="Thuermer A."/>
            <person name="Albrecht D."/>
            <person name="Wollherr A."/>
            <person name="Kabisch J."/>
            <person name="Lehmann R."/>
            <person name="Daniel R."/>
            <person name="Liesegang H."/>
            <person name="Hecker M."/>
            <person name="Sievert S.M."/>
            <person name="Schweder T."/>
        </authorList>
    </citation>
    <scope>NUCLEOTIDE SEQUENCE [LARGE SCALE GENOMIC DNA]</scope>
</reference>
<evidence type="ECO:0000259" key="4">
    <source>
        <dbReference type="PROSITE" id="PS50110"/>
    </source>
</evidence>
<dbReference type="InterPro" id="IPR007492">
    <property type="entry name" value="LytTR_DNA-bd_dom"/>
</dbReference>
<dbReference type="PROSITE" id="PS50930">
    <property type="entry name" value="HTH_LYTTR"/>
    <property type="match status" value="1"/>
</dbReference>
<dbReference type="GO" id="GO:0000156">
    <property type="term" value="F:phosphorelay response regulator activity"/>
    <property type="evidence" value="ECO:0007669"/>
    <property type="project" value="TreeGrafter"/>
</dbReference>
<dbReference type="GO" id="GO:0000976">
    <property type="term" value="F:transcription cis-regulatory region binding"/>
    <property type="evidence" value="ECO:0007669"/>
    <property type="project" value="TreeGrafter"/>
</dbReference>
<keyword evidence="1" id="KW-0902">Two-component regulatory system</keyword>
<organism evidence="6 7">
    <name type="scientific">endosymbiont of Riftia pachyptila</name>
    <name type="common">vent Ph05</name>
    <dbReference type="NCBI Taxonomy" id="1048808"/>
    <lineage>
        <taxon>Bacteria</taxon>
        <taxon>Pseudomonadati</taxon>
        <taxon>Pseudomonadota</taxon>
        <taxon>Gammaproteobacteria</taxon>
        <taxon>sulfur-oxidizing symbionts</taxon>
    </lineage>
</organism>
<evidence type="ECO:0000259" key="5">
    <source>
        <dbReference type="PROSITE" id="PS50930"/>
    </source>
</evidence>
<evidence type="ECO:0000256" key="1">
    <source>
        <dbReference type="ARBA" id="ARBA00023012"/>
    </source>
</evidence>
<dbReference type="Gene3D" id="3.40.50.2300">
    <property type="match status" value="1"/>
</dbReference>
<sequence>MERDMNILLVDDEPLARERLTALLVELGGDYRVVAMAANGEQALQLCDELQVDLLLLDIRMPGIDGLTVAARLAEMATPPAVIFTTAYDEHALQAFEQNAVGYLLKPVRKQRLLQALEQARRLTRPQLAALSVAQASSAPPLRSSYRGGLETLPIEAVIYLKAEAKYVVARHAGGELLLEESLKSLEGRYPEQLLRIHRNALVARQRLVALERGTNGGAWVRLQGCDERLEVSRRHLPEIRRWLSR</sequence>
<protein>
    <submittedName>
        <fullName evidence="6">Response regulator of the LytR/AlgR family</fullName>
    </submittedName>
</protein>
<dbReference type="GO" id="GO:0005829">
    <property type="term" value="C:cytosol"/>
    <property type="evidence" value="ECO:0007669"/>
    <property type="project" value="TreeGrafter"/>
</dbReference>
<dbReference type="SMART" id="SM00448">
    <property type="entry name" value="REC"/>
    <property type="match status" value="1"/>
</dbReference>
<dbReference type="PROSITE" id="PS50110">
    <property type="entry name" value="RESPONSE_REGULATORY"/>
    <property type="match status" value="1"/>
</dbReference>
<dbReference type="Gene3D" id="2.40.50.1020">
    <property type="entry name" value="LytTr DNA-binding domain"/>
    <property type="match status" value="1"/>
</dbReference>
<dbReference type="InterPro" id="IPR001789">
    <property type="entry name" value="Sig_transdc_resp-reg_receiver"/>
</dbReference>
<evidence type="ECO:0000313" key="7">
    <source>
        <dbReference type="Proteomes" id="UP000004491"/>
    </source>
</evidence>
<dbReference type="SUPFAM" id="SSF52172">
    <property type="entry name" value="CheY-like"/>
    <property type="match status" value="1"/>
</dbReference>
<dbReference type="Proteomes" id="UP000004491">
    <property type="component" value="Unassembled WGS sequence"/>
</dbReference>
<name>G2D8Z9_9GAMM</name>
<dbReference type="InterPro" id="IPR039420">
    <property type="entry name" value="WalR-like"/>
</dbReference>
<keyword evidence="3" id="KW-0597">Phosphoprotein</keyword>
<feature type="modified residue" description="4-aspartylphosphate" evidence="3">
    <location>
        <position position="58"/>
    </location>
</feature>
<accession>G2D8Z9</accession>
<dbReference type="EMBL" id="AFOC01000001">
    <property type="protein sequence ID" value="EGV52866.1"/>
    <property type="molecule type" value="Genomic_DNA"/>
</dbReference>
<gene>
    <name evidence="6" type="ORF">Rifp1Sym_aa00240</name>
</gene>
<dbReference type="PANTHER" id="PTHR48111">
    <property type="entry name" value="REGULATOR OF RPOS"/>
    <property type="match status" value="1"/>
</dbReference>
<evidence type="ECO:0000256" key="3">
    <source>
        <dbReference type="PROSITE-ProRule" id="PRU00169"/>
    </source>
</evidence>
<keyword evidence="2" id="KW-0238">DNA-binding</keyword>
<proteinExistence type="predicted"/>
<evidence type="ECO:0000256" key="2">
    <source>
        <dbReference type="ARBA" id="ARBA00023125"/>
    </source>
</evidence>
<keyword evidence="7" id="KW-1185">Reference proteome</keyword>
<dbReference type="GO" id="GO:0032993">
    <property type="term" value="C:protein-DNA complex"/>
    <property type="evidence" value="ECO:0007669"/>
    <property type="project" value="TreeGrafter"/>
</dbReference>
<dbReference type="Pfam" id="PF04397">
    <property type="entry name" value="LytTR"/>
    <property type="match status" value="1"/>
</dbReference>
<feature type="domain" description="HTH LytTR-type" evidence="5">
    <location>
        <begin position="142"/>
        <end position="246"/>
    </location>
</feature>
<comment type="caution">
    <text evidence="6">The sequence shown here is derived from an EMBL/GenBank/DDBJ whole genome shotgun (WGS) entry which is preliminary data.</text>
</comment>
<dbReference type="SMART" id="SM00850">
    <property type="entry name" value="LytTR"/>
    <property type="match status" value="1"/>
</dbReference>
<dbReference type="PANTHER" id="PTHR48111:SF3">
    <property type="entry name" value="TRANSCRIPTIONAL REGULATORY PROTEIN BTSR"/>
    <property type="match status" value="1"/>
</dbReference>